<accession>A0A382SLT3</accession>
<gene>
    <name evidence="1" type="ORF">METZ01_LOCUS363279</name>
</gene>
<dbReference type="AlphaFoldDB" id="A0A382SLT3"/>
<evidence type="ECO:0000313" key="1">
    <source>
        <dbReference type="EMBL" id="SVD10425.1"/>
    </source>
</evidence>
<feature type="non-terminal residue" evidence="1">
    <location>
        <position position="1"/>
    </location>
</feature>
<reference evidence="1" key="1">
    <citation type="submission" date="2018-05" db="EMBL/GenBank/DDBJ databases">
        <authorList>
            <person name="Lanie J.A."/>
            <person name="Ng W.-L."/>
            <person name="Kazmierczak K.M."/>
            <person name="Andrzejewski T.M."/>
            <person name="Davidsen T.M."/>
            <person name="Wayne K.J."/>
            <person name="Tettelin H."/>
            <person name="Glass J.I."/>
            <person name="Rusch D."/>
            <person name="Podicherti R."/>
            <person name="Tsui H.-C.T."/>
            <person name="Winkler M.E."/>
        </authorList>
    </citation>
    <scope>NUCLEOTIDE SEQUENCE</scope>
</reference>
<feature type="non-terminal residue" evidence="1">
    <location>
        <position position="51"/>
    </location>
</feature>
<name>A0A382SLT3_9ZZZZ</name>
<sequence length="51" mass="5790">VPIAIHNSRLTQKQFVFLTTQILRFQGICYNRSSLVKGFGYNMSVLAIISD</sequence>
<protein>
    <submittedName>
        <fullName evidence="1">Uncharacterized protein</fullName>
    </submittedName>
</protein>
<dbReference type="EMBL" id="UINC01129794">
    <property type="protein sequence ID" value="SVD10425.1"/>
    <property type="molecule type" value="Genomic_DNA"/>
</dbReference>
<organism evidence="1">
    <name type="scientific">marine metagenome</name>
    <dbReference type="NCBI Taxonomy" id="408172"/>
    <lineage>
        <taxon>unclassified sequences</taxon>
        <taxon>metagenomes</taxon>
        <taxon>ecological metagenomes</taxon>
    </lineage>
</organism>
<proteinExistence type="predicted"/>